<protein>
    <recommendedName>
        <fullName evidence="3">Histidine phosphatase family protein</fullName>
    </recommendedName>
</protein>
<sequence length="125" mass="14181">MNILVLRHSDEQVKLNGKRDVISASQLEHATGYALNRYQLAATSVGDSAYIIDRTNNIAFFGEIISIVERYVTLKNGNKDRRQDLKLQNVKSCKFVDVPFVKGWETQRGVKVLPRIEFDKIVGSL</sequence>
<evidence type="ECO:0008006" key="3">
    <source>
        <dbReference type="Google" id="ProtNLM"/>
    </source>
</evidence>
<evidence type="ECO:0000313" key="1">
    <source>
        <dbReference type="EMBL" id="GLS91708.1"/>
    </source>
</evidence>
<organism evidence="1 2">
    <name type="scientific">Psychromonas marina</name>
    <dbReference type="NCBI Taxonomy" id="88364"/>
    <lineage>
        <taxon>Bacteria</taxon>
        <taxon>Pseudomonadati</taxon>
        <taxon>Pseudomonadota</taxon>
        <taxon>Gammaproteobacteria</taxon>
        <taxon>Alteromonadales</taxon>
        <taxon>Psychromonadaceae</taxon>
        <taxon>Psychromonas</taxon>
    </lineage>
</organism>
<comment type="caution">
    <text evidence="1">The sequence shown here is derived from an EMBL/GenBank/DDBJ whole genome shotgun (WGS) entry which is preliminary data.</text>
</comment>
<dbReference type="Proteomes" id="UP001157353">
    <property type="component" value="Unassembled WGS sequence"/>
</dbReference>
<proteinExistence type="predicted"/>
<dbReference type="RefSeq" id="WP_284204824.1">
    <property type="nucleotide sequence ID" value="NZ_BSPQ01000014.1"/>
</dbReference>
<dbReference type="EMBL" id="BSPQ01000014">
    <property type="protein sequence ID" value="GLS91708.1"/>
    <property type="molecule type" value="Genomic_DNA"/>
</dbReference>
<accession>A0ABQ6E3D6</accession>
<name>A0ABQ6E3D6_9GAMM</name>
<gene>
    <name evidence="1" type="ORF">GCM10007916_27780</name>
</gene>
<keyword evidence="2" id="KW-1185">Reference proteome</keyword>
<evidence type="ECO:0000313" key="2">
    <source>
        <dbReference type="Proteomes" id="UP001157353"/>
    </source>
</evidence>
<reference evidence="2" key="1">
    <citation type="journal article" date="2019" name="Int. J. Syst. Evol. Microbiol.">
        <title>The Global Catalogue of Microorganisms (GCM) 10K type strain sequencing project: providing services to taxonomists for standard genome sequencing and annotation.</title>
        <authorList>
            <consortium name="The Broad Institute Genomics Platform"/>
            <consortium name="The Broad Institute Genome Sequencing Center for Infectious Disease"/>
            <person name="Wu L."/>
            <person name="Ma J."/>
        </authorList>
    </citation>
    <scope>NUCLEOTIDE SEQUENCE [LARGE SCALE GENOMIC DNA]</scope>
    <source>
        <strain evidence="2">NBRC 103166</strain>
    </source>
</reference>